<evidence type="ECO:0000256" key="5">
    <source>
        <dbReference type="ARBA" id="ARBA00022475"/>
    </source>
</evidence>
<dbReference type="GO" id="GO:0005886">
    <property type="term" value="C:plasma membrane"/>
    <property type="evidence" value="ECO:0007669"/>
    <property type="project" value="UniProtKB-SubCell"/>
</dbReference>
<feature type="transmembrane region" description="Helical" evidence="13">
    <location>
        <begin position="329"/>
        <end position="349"/>
    </location>
</feature>
<keyword evidence="5" id="KW-1003">Cell membrane</keyword>
<dbReference type="GO" id="GO:0009734">
    <property type="term" value="P:auxin-activated signaling pathway"/>
    <property type="evidence" value="ECO:0007669"/>
    <property type="project" value="UniProtKB-KW"/>
</dbReference>
<dbReference type="GO" id="GO:0012505">
    <property type="term" value="C:endomembrane system"/>
    <property type="evidence" value="ECO:0007669"/>
    <property type="project" value="UniProtKB-SubCell"/>
</dbReference>
<evidence type="ECO:0000256" key="2">
    <source>
        <dbReference type="ARBA" id="ARBA00004236"/>
    </source>
</evidence>
<feature type="transmembrane region" description="Helical" evidence="13">
    <location>
        <begin position="288"/>
        <end position="309"/>
    </location>
</feature>
<dbReference type="InterPro" id="IPR013057">
    <property type="entry name" value="AA_transpt_TM"/>
</dbReference>
<evidence type="ECO:0000256" key="10">
    <source>
        <dbReference type="ARBA" id="ARBA00023136"/>
    </source>
</evidence>
<evidence type="ECO:0000256" key="7">
    <source>
        <dbReference type="ARBA" id="ARBA00022847"/>
    </source>
</evidence>
<comment type="similarity">
    <text evidence="3">Belongs to the amino acid/polyamine transporter 2 family. Amino acid/auxin permease (AAAP) (TC 2.A.18.1) subfamily.</text>
</comment>
<feature type="transmembrane region" description="Helical" evidence="13">
    <location>
        <begin position="449"/>
        <end position="475"/>
    </location>
</feature>
<dbReference type="GO" id="GO:0015293">
    <property type="term" value="F:symporter activity"/>
    <property type="evidence" value="ECO:0007669"/>
    <property type="project" value="UniProtKB-KW"/>
</dbReference>
<dbReference type="Pfam" id="PF01490">
    <property type="entry name" value="Aa_trans"/>
    <property type="match status" value="1"/>
</dbReference>
<evidence type="ECO:0000256" key="3">
    <source>
        <dbReference type="ARBA" id="ARBA00005590"/>
    </source>
</evidence>
<reference evidence="15 16" key="1">
    <citation type="submission" date="2019-04" db="EMBL/GenBank/DDBJ databases">
        <title>An improved genome assembly and genetic linkage map for asparagus bean, Vigna unguiculata ssp. sesquipedialis.</title>
        <authorList>
            <person name="Xia Q."/>
            <person name="Zhang R."/>
            <person name="Dong Y."/>
        </authorList>
    </citation>
    <scope>NUCLEOTIDE SEQUENCE [LARGE SCALE GENOMIC DNA]</scope>
    <source>
        <tissue evidence="15">Leaf</tissue>
    </source>
</reference>
<evidence type="ECO:0000313" key="16">
    <source>
        <dbReference type="Proteomes" id="UP000501690"/>
    </source>
</evidence>
<dbReference type="Proteomes" id="UP000501690">
    <property type="component" value="Linkage Group LG7"/>
</dbReference>
<dbReference type="AlphaFoldDB" id="A0A4D6MMF7"/>
<keyword evidence="16" id="KW-1185">Reference proteome</keyword>
<dbReference type="Gramene" id="Vigun08g214000.1.v1.2">
    <property type="protein sequence ID" value="Vigun08g214000.1.v1.2"/>
    <property type="gene ID" value="Vigun08g214000.v1.2"/>
</dbReference>
<keyword evidence="6 13" id="KW-0812">Transmembrane</keyword>
<evidence type="ECO:0000256" key="13">
    <source>
        <dbReference type="SAM" id="Phobius"/>
    </source>
</evidence>
<dbReference type="GO" id="GO:0006865">
    <property type="term" value="P:amino acid transport"/>
    <property type="evidence" value="ECO:0007669"/>
    <property type="project" value="UniProtKB-KW"/>
</dbReference>
<feature type="transmembrane region" description="Helical" evidence="13">
    <location>
        <begin position="200"/>
        <end position="225"/>
    </location>
</feature>
<evidence type="ECO:0000256" key="1">
    <source>
        <dbReference type="ARBA" id="ARBA00004127"/>
    </source>
</evidence>
<evidence type="ECO:0000256" key="9">
    <source>
        <dbReference type="ARBA" id="ARBA00022989"/>
    </source>
</evidence>
<sequence>MENEAHSMSSDIGIGVNEKMVEALESSDNIPLLLTNSGSLKRTGTVWTAVAHIVTGVIGSGVLSLPWSTAQLGWLAGPLSVILIASITLFSSFLLCNTYRHPHPEHGPNRSASYLDVVHLHLGISNGRLSGLLVNISLYGFAIAFVITTAISLRTIQHSFCYHNEGSEASCEFADAYYMLLFGVIQIILSQIPNFHNIEWLSVVAAIMSFTYSFIGMGLSIAQIIDKGHAEGSIGGISTSSGTEKLWLVSQALGDISFSFPFSTIIMEIQDTLKSPPPENQTMKKASVIAVTVTTFMYLSCGGAGYAAFGDNTPGNLLTGFESSKSSYWLVNFANVCIVVHLVGSYQVYSQPLFATVESWFRFNFPDSEFMNHTYILKLPLLPAFELNFLSLTFRTAYVASTVVIAMVFPYFNQILGVLGSMIFWPLTIYFPVEIYLNQSSTVPWTTKWVLLRTFSIVGFVFGLFTLTGCIKGIVAQKIG</sequence>
<proteinExistence type="inferred from homology"/>
<gene>
    <name evidence="15" type="ORF">DEO72_LG7g3181</name>
</gene>
<evidence type="ECO:0000259" key="14">
    <source>
        <dbReference type="Pfam" id="PF01490"/>
    </source>
</evidence>
<feature type="transmembrane region" description="Helical" evidence="13">
    <location>
        <begin position="132"/>
        <end position="156"/>
    </location>
</feature>
<comment type="subcellular location">
    <subcellularLocation>
        <location evidence="2">Cell membrane</location>
    </subcellularLocation>
    <subcellularLocation>
        <location evidence="1">Endomembrane system</location>
        <topology evidence="1">Multi-pass membrane protein</topology>
    </subcellularLocation>
</comment>
<comment type="function">
    <text evidence="12">Carrier protein involved in proton-driven auxin influx. Mediates the formation of auxin gradient from developing leaves (site of auxin biosynthesis) to tips by contributing to the loading of auxin in vascular tissues and facilitating acropetal (base to tip) auxin transport within inner tissues of the root apex, and basipetal (tip to base) auxin transport within outer tissues of the root apex. May be involved in lateral roots and nodules formation.</text>
</comment>
<feature type="transmembrane region" description="Helical" evidence="13">
    <location>
        <begin position="73"/>
        <end position="96"/>
    </location>
</feature>
<evidence type="ECO:0000256" key="4">
    <source>
        <dbReference type="ARBA" id="ARBA00022448"/>
    </source>
</evidence>
<evidence type="ECO:0000256" key="6">
    <source>
        <dbReference type="ARBA" id="ARBA00022692"/>
    </source>
</evidence>
<dbReference type="EMBL" id="CP039351">
    <property type="protein sequence ID" value="QCE01881.1"/>
    <property type="molecule type" value="Genomic_DNA"/>
</dbReference>
<keyword evidence="10 13" id="KW-0472">Membrane</keyword>
<dbReference type="OrthoDB" id="40134at2759"/>
<evidence type="ECO:0000256" key="12">
    <source>
        <dbReference type="ARBA" id="ARBA00045588"/>
    </source>
</evidence>
<keyword evidence="7" id="KW-0769">Symport</keyword>
<organism evidence="15 16">
    <name type="scientific">Vigna unguiculata</name>
    <name type="common">Cowpea</name>
    <dbReference type="NCBI Taxonomy" id="3917"/>
    <lineage>
        <taxon>Eukaryota</taxon>
        <taxon>Viridiplantae</taxon>
        <taxon>Streptophyta</taxon>
        <taxon>Embryophyta</taxon>
        <taxon>Tracheophyta</taxon>
        <taxon>Spermatophyta</taxon>
        <taxon>Magnoliopsida</taxon>
        <taxon>eudicotyledons</taxon>
        <taxon>Gunneridae</taxon>
        <taxon>Pentapetalae</taxon>
        <taxon>rosids</taxon>
        <taxon>fabids</taxon>
        <taxon>Fabales</taxon>
        <taxon>Fabaceae</taxon>
        <taxon>Papilionoideae</taxon>
        <taxon>50 kb inversion clade</taxon>
        <taxon>NPAAA clade</taxon>
        <taxon>indigoferoid/millettioid clade</taxon>
        <taxon>Phaseoleae</taxon>
        <taxon>Vigna</taxon>
    </lineage>
</organism>
<accession>A0A4D6MMF7</accession>
<feature type="transmembrane region" description="Helical" evidence="13">
    <location>
        <begin position="46"/>
        <end position="67"/>
    </location>
</feature>
<feature type="domain" description="Amino acid transporter transmembrane" evidence="14">
    <location>
        <begin position="42"/>
        <end position="473"/>
    </location>
</feature>
<keyword evidence="9 13" id="KW-1133">Transmembrane helix</keyword>
<name>A0A4D6MMF7_VIGUN</name>
<evidence type="ECO:0000313" key="15">
    <source>
        <dbReference type="EMBL" id="QCE01881.1"/>
    </source>
</evidence>
<keyword evidence="8" id="KW-0029">Amino-acid transport</keyword>
<evidence type="ECO:0000256" key="8">
    <source>
        <dbReference type="ARBA" id="ARBA00022970"/>
    </source>
</evidence>
<dbReference type="PANTHER" id="PTHR48017">
    <property type="entry name" value="OS05G0424000 PROTEIN-RELATED"/>
    <property type="match status" value="1"/>
</dbReference>
<feature type="transmembrane region" description="Helical" evidence="13">
    <location>
        <begin position="176"/>
        <end position="193"/>
    </location>
</feature>
<evidence type="ECO:0000256" key="11">
    <source>
        <dbReference type="ARBA" id="ARBA00023294"/>
    </source>
</evidence>
<keyword evidence="11" id="KW-0927">Auxin signaling pathway</keyword>
<keyword evidence="4" id="KW-0813">Transport</keyword>
<protein>
    <submittedName>
        <fullName evidence="15">Solute carrier family 36</fullName>
    </submittedName>
</protein>